<dbReference type="AlphaFoldDB" id="A0A133VLT2"/>
<sequence>MSWTKESTRHALASRGVRTTIPNNWKNKSYSDKRMIKQLKELEQAELDDIFKEEFQILFSMYGNRCILQIENIRINQSSNGKYNLVADLWRCPEATLDLNINDSKLDISGAVFKIPHKARNDIIEYVYNEVKETKGEIR</sequence>
<gene>
    <name evidence="1" type="ORF">AKJ51_01465</name>
</gene>
<reference evidence="1 2" key="1">
    <citation type="journal article" date="2016" name="Sci. Rep.">
        <title>Metabolic traits of an uncultured archaeal lineage -MSBL1- from brine pools of the Red Sea.</title>
        <authorList>
            <person name="Mwirichia R."/>
            <person name="Alam I."/>
            <person name="Rashid M."/>
            <person name="Vinu M."/>
            <person name="Ba-Alawi W."/>
            <person name="Anthony Kamau A."/>
            <person name="Kamanda Ngugi D."/>
            <person name="Goker M."/>
            <person name="Klenk H.P."/>
            <person name="Bajic V."/>
            <person name="Stingl U."/>
        </authorList>
    </citation>
    <scope>NUCLEOTIDE SEQUENCE [LARGE SCALE GENOMIC DNA]</scope>
    <source>
        <strain evidence="1">SCGC-AAA382A20</strain>
    </source>
</reference>
<proteinExistence type="predicted"/>
<protein>
    <submittedName>
        <fullName evidence="1">Uncharacterized protein</fullName>
    </submittedName>
</protein>
<comment type="caution">
    <text evidence="1">The sequence shown here is derived from an EMBL/GenBank/DDBJ whole genome shotgun (WGS) entry which is preliminary data.</text>
</comment>
<dbReference type="Proteomes" id="UP000070263">
    <property type="component" value="Unassembled WGS sequence"/>
</dbReference>
<name>A0A133VLT2_9EURY</name>
<dbReference type="EMBL" id="LHYE01000009">
    <property type="protein sequence ID" value="KXB07389.1"/>
    <property type="molecule type" value="Genomic_DNA"/>
</dbReference>
<organism evidence="1 2">
    <name type="scientific">candidate division MSBL1 archaeon SCGC-AAA382A20</name>
    <dbReference type="NCBI Taxonomy" id="1698280"/>
    <lineage>
        <taxon>Archaea</taxon>
        <taxon>Methanobacteriati</taxon>
        <taxon>Methanobacteriota</taxon>
        <taxon>candidate division MSBL1</taxon>
    </lineage>
</organism>
<accession>A0A133VLT2</accession>
<evidence type="ECO:0000313" key="1">
    <source>
        <dbReference type="EMBL" id="KXB07389.1"/>
    </source>
</evidence>
<keyword evidence="2" id="KW-1185">Reference proteome</keyword>
<evidence type="ECO:0000313" key="2">
    <source>
        <dbReference type="Proteomes" id="UP000070263"/>
    </source>
</evidence>